<gene>
    <name evidence="2" type="ORF">CYPRO_0771</name>
</gene>
<dbReference type="AlphaFoldDB" id="A0A345UHV2"/>
<organism evidence="2 3">
    <name type="scientific">Cyclonatronum proteinivorum</name>
    <dbReference type="NCBI Taxonomy" id="1457365"/>
    <lineage>
        <taxon>Bacteria</taxon>
        <taxon>Pseudomonadati</taxon>
        <taxon>Balneolota</taxon>
        <taxon>Balneolia</taxon>
        <taxon>Balneolales</taxon>
        <taxon>Cyclonatronaceae</taxon>
        <taxon>Cyclonatronum</taxon>
    </lineage>
</organism>
<keyword evidence="1" id="KW-0472">Membrane</keyword>
<dbReference type="KEGG" id="cprv:CYPRO_0771"/>
<accession>A0A345UHV2</accession>
<protein>
    <submittedName>
        <fullName evidence="2">Uncharacterized protein</fullName>
    </submittedName>
</protein>
<proteinExistence type="predicted"/>
<dbReference type="RefSeq" id="WP_114983362.1">
    <property type="nucleotide sequence ID" value="NZ_CP027806.1"/>
</dbReference>
<feature type="transmembrane region" description="Helical" evidence="1">
    <location>
        <begin position="115"/>
        <end position="136"/>
    </location>
</feature>
<dbReference type="Proteomes" id="UP000254808">
    <property type="component" value="Chromosome"/>
</dbReference>
<evidence type="ECO:0000313" key="3">
    <source>
        <dbReference type="Proteomes" id="UP000254808"/>
    </source>
</evidence>
<name>A0A345UHV2_9BACT</name>
<feature type="transmembrane region" description="Helical" evidence="1">
    <location>
        <begin position="83"/>
        <end position="103"/>
    </location>
</feature>
<evidence type="ECO:0000256" key="1">
    <source>
        <dbReference type="SAM" id="Phobius"/>
    </source>
</evidence>
<dbReference type="OrthoDB" id="7062235at2"/>
<sequence>MNTPDEKRARNEALMMAALDGELSPEHSEAFQALLRKDPALRLEYETLKRNQNLMKNQKLTEPVPEFWDTWNQQLFTRIERGFGWVLFTLGALLLLGYTAWIALEEILTEPALPFWVKAAVVLLTAGTLILLVSLARERWFTRKNERYKDIVR</sequence>
<keyword evidence="1" id="KW-1133">Transmembrane helix</keyword>
<reference evidence="2 3" key="1">
    <citation type="submission" date="2018-03" db="EMBL/GenBank/DDBJ databases">
        <title>Phenotypic and genomic properties of Cyclonatronum proteinivorum gen. nov., sp. nov., a haloalkaliphilic bacteroidete from soda lakes possessing Na+-translocating rhodopsin.</title>
        <authorList>
            <person name="Toshchakov S.V."/>
            <person name="Korzhenkov A."/>
            <person name="Samarov N.I."/>
            <person name="Kublanov I.V."/>
            <person name="Muntyan M.S."/>
            <person name="Sorokin D.Y."/>
        </authorList>
    </citation>
    <scope>NUCLEOTIDE SEQUENCE [LARGE SCALE GENOMIC DNA]</scope>
    <source>
        <strain evidence="2 3">Omega</strain>
    </source>
</reference>
<keyword evidence="1" id="KW-0812">Transmembrane</keyword>
<evidence type="ECO:0000313" key="2">
    <source>
        <dbReference type="EMBL" id="AXJ00054.1"/>
    </source>
</evidence>
<keyword evidence="3" id="KW-1185">Reference proteome</keyword>
<dbReference type="EMBL" id="CP027806">
    <property type="protein sequence ID" value="AXJ00054.1"/>
    <property type="molecule type" value="Genomic_DNA"/>
</dbReference>